<keyword evidence="2" id="KW-1133">Transmembrane helix</keyword>
<organism evidence="3 4">
    <name type="scientific">Pyrrhoderma noxium</name>
    <dbReference type="NCBI Taxonomy" id="2282107"/>
    <lineage>
        <taxon>Eukaryota</taxon>
        <taxon>Fungi</taxon>
        <taxon>Dikarya</taxon>
        <taxon>Basidiomycota</taxon>
        <taxon>Agaricomycotina</taxon>
        <taxon>Agaricomycetes</taxon>
        <taxon>Hymenochaetales</taxon>
        <taxon>Hymenochaetaceae</taxon>
        <taxon>Pyrrhoderma</taxon>
    </lineage>
</organism>
<evidence type="ECO:0000313" key="4">
    <source>
        <dbReference type="Proteomes" id="UP000217199"/>
    </source>
</evidence>
<feature type="transmembrane region" description="Helical" evidence="2">
    <location>
        <begin position="349"/>
        <end position="371"/>
    </location>
</feature>
<reference evidence="3 4" key="1">
    <citation type="journal article" date="2017" name="Mol. Ecol.">
        <title>Comparative and population genomic landscape of Phellinus noxius: A hypervariable fungus causing root rot in trees.</title>
        <authorList>
            <person name="Chung C.L."/>
            <person name="Lee T.J."/>
            <person name="Akiba M."/>
            <person name="Lee H.H."/>
            <person name="Kuo T.H."/>
            <person name="Liu D."/>
            <person name="Ke H.M."/>
            <person name="Yokoi T."/>
            <person name="Roa M.B."/>
            <person name="Lu M.J."/>
            <person name="Chang Y.Y."/>
            <person name="Ann P.J."/>
            <person name="Tsai J.N."/>
            <person name="Chen C.Y."/>
            <person name="Tzean S.S."/>
            <person name="Ota Y."/>
            <person name="Hattori T."/>
            <person name="Sahashi N."/>
            <person name="Liou R.F."/>
            <person name="Kikuchi T."/>
            <person name="Tsai I.J."/>
        </authorList>
    </citation>
    <scope>NUCLEOTIDE SEQUENCE [LARGE SCALE GENOMIC DNA]</scope>
    <source>
        <strain evidence="3 4">FFPRI411160</strain>
    </source>
</reference>
<keyword evidence="2" id="KW-0472">Membrane</keyword>
<name>A0A286U745_9AGAM</name>
<proteinExistence type="predicted"/>
<evidence type="ECO:0000256" key="2">
    <source>
        <dbReference type="SAM" id="Phobius"/>
    </source>
</evidence>
<keyword evidence="4" id="KW-1185">Reference proteome</keyword>
<keyword evidence="2" id="KW-0812">Transmembrane</keyword>
<dbReference type="Proteomes" id="UP000217199">
    <property type="component" value="Unassembled WGS sequence"/>
</dbReference>
<comment type="caution">
    <text evidence="3">The sequence shown here is derived from an EMBL/GenBank/DDBJ whole genome shotgun (WGS) entry which is preliminary data.</text>
</comment>
<sequence length="481" mass="54852">MSAPTEIKHLHPTLPSNSTRWSRKKSITTEKRIIPSVLCSAQAPSANLPEGWCEFVQPEGQLYFYHRRSRVVTDTNIRLQEKRDLVDEFILVLKGVLKEKDVKISETMDIMFQLEEDDEFGYYIADHKSCTIKWLQDVASDEVGLGRPSSEVNLGWLLTEQYWSHVEYFPSHLAGIGMESVQELIGVLVHAEADHLTSSVGTFPYHVEQCGKFLELLRHHVSPSSQLLTDRYVICVTARLWSQVARNRAMNFYGEECARLSRGERLDSDGPKGNPRFVRFLEKALLFGIPSKYASDLDDLWADGFVYNHTSEQYALHFTKEWKENGFWALGIACLNVLLCHLMKGSQPFTMASLLCSAISFVLSLLFVVVIGNPVDFKIERVLNFFISMDHPVYGLAPLSIVCSLPKALLVWSSGLMSLQIFVSFVYPLFTLDFNNPIGFSFTLFSAVCTIIVLFAFAYRFLRFRLSSLKTYSWLKSEKRV</sequence>
<feature type="transmembrane region" description="Helical" evidence="2">
    <location>
        <begin position="409"/>
        <end position="430"/>
    </location>
</feature>
<accession>A0A286U745</accession>
<dbReference type="InParanoid" id="A0A286U745"/>
<evidence type="ECO:0000313" key="3">
    <source>
        <dbReference type="EMBL" id="PAV15398.1"/>
    </source>
</evidence>
<feature type="region of interest" description="Disordered" evidence="1">
    <location>
        <begin position="1"/>
        <end position="21"/>
    </location>
</feature>
<feature type="transmembrane region" description="Helical" evidence="2">
    <location>
        <begin position="442"/>
        <end position="462"/>
    </location>
</feature>
<dbReference type="EMBL" id="NBII01000010">
    <property type="protein sequence ID" value="PAV15398.1"/>
    <property type="molecule type" value="Genomic_DNA"/>
</dbReference>
<gene>
    <name evidence="3" type="ORF">PNOK_0916100</name>
</gene>
<dbReference type="STRING" id="2282107.A0A286U745"/>
<dbReference type="AlphaFoldDB" id="A0A286U745"/>
<evidence type="ECO:0000256" key="1">
    <source>
        <dbReference type="SAM" id="MobiDB-lite"/>
    </source>
</evidence>
<protein>
    <submittedName>
        <fullName evidence="3">Uncharacterized protein</fullName>
    </submittedName>
</protein>
<dbReference type="OrthoDB" id="2674421at2759"/>